<sequence length="371" mass="43505">METLLQIANIQQNELKKYLLKRVSSDLNDLSEPCFYPKLKRDYYEFLNFCGLKDSDVKNFVKYFYRGRPESAWILHKSPETNLLIFIMYFFLSKKEILGYSLTMKYFCIRYYTNLINKQIRFCNSDGFKSALELIPKIHLFSREGSIPGAIIFMSSEMEKKYIAGIASQNKEKISAFIVESRTRISRSIKSFAEKYYEVLKTGTASKTYEEKTSDEESPEELVPIAAQTRFSEEIAKKICVYKQVDYNSHREAASISKVPSAISNIVISELTNIKYFDNLKIIITLYLKNIQNLKINICDENQYYKHLRGLVALKRTSERIYFKQQISVLLEKILTNRKFLEEPNTREKFNIILFLSIYITLFIKKTLCGK</sequence>
<reference evidence="1" key="1">
    <citation type="submission" date="2017-02" db="EMBL/GenBank/DDBJ databases">
        <title>Delving into the versatile metabolic prowess of the omnipresent phylum Bacteroidetes.</title>
        <authorList>
            <person name="Nobu M.K."/>
            <person name="Mei R."/>
            <person name="Narihiro T."/>
            <person name="Kuroda K."/>
            <person name="Liu W.-T."/>
        </authorList>
    </citation>
    <scope>NUCLEOTIDE SEQUENCE</scope>
    <source>
        <strain evidence="1">ADurb.Bin160</strain>
    </source>
</reference>
<comment type="caution">
    <text evidence="1">The sequence shown here is derived from an EMBL/GenBank/DDBJ whole genome shotgun (WGS) entry which is preliminary data.</text>
</comment>
<evidence type="ECO:0000313" key="1">
    <source>
        <dbReference type="EMBL" id="OQB41690.1"/>
    </source>
</evidence>
<name>A0A1V5ZN21_9BACT</name>
<proteinExistence type="predicted"/>
<dbReference type="EMBL" id="MWDB01000012">
    <property type="protein sequence ID" value="OQB41690.1"/>
    <property type="molecule type" value="Genomic_DNA"/>
</dbReference>
<organism evidence="1">
    <name type="scientific">candidate division CPR1 bacterium ADurb.Bin160</name>
    <dbReference type="NCBI Taxonomy" id="1852826"/>
    <lineage>
        <taxon>Bacteria</taxon>
        <taxon>candidate division CPR1</taxon>
    </lineage>
</organism>
<accession>A0A1V5ZN21</accession>
<dbReference type="AlphaFoldDB" id="A0A1V5ZN21"/>
<dbReference type="Proteomes" id="UP000485621">
    <property type="component" value="Unassembled WGS sequence"/>
</dbReference>
<gene>
    <name evidence="1" type="ORF">BWY04_00686</name>
</gene>
<protein>
    <submittedName>
        <fullName evidence="1">Uncharacterized protein</fullName>
    </submittedName>
</protein>